<dbReference type="Pfam" id="PF06580">
    <property type="entry name" value="His_kinase"/>
    <property type="match status" value="1"/>
</dbReference>
<accession>A0A1S2LQV3</accession>
<dbReference type="SUPFAM" id="SSF158472">
    <property type="entry name" value="HAMP domain-like"/>
    <property type="match status" value="1"/>
</dbReference>
<evidence type="ECO:0000313" key="11">
    <source>
        <dbReference type="Proteomes" id="UP000180098"/>
    </source>
</evidence>
<dbReference type="AlphaFoldDB" id="A0A1S2LQV3"/>
<feature type="transmembrane region" description="Helical" evidence="8">
    <location>
        <begin position="306"/>
        <end position="326"/>
    </location>
</feature>
<keyword evidence="5 8" id="KW-0812">Transmembrane</keyword>
<name>A0A1S2LQV3_9BACI</name>
<dbReference type="InterPro" id="IPR003660">
    <property type="entry name" value="HAMP_dom"/>
</dbReference>
<dbReference type="PROSITE" id="PS50885">
    <property type="entry name" value="HAMP"/>
    <property type="match status" value="1"/>
</dbReference>
<keyword evidence="2" id="KW-1003">Cell membrane</keyword>
<dbReference type="Proteomes" id="UP000180098">
    <property type="component" value="Unassembled WGS sequence"/>
</dbReference>
<keyword evidence="4" id="KW-0808">Transferase</keyword>
<organism evidence="10 11">
    <name type="scientific">Anaerobacillus arseniciselenatis</name>
    <dbReference type="NCBI Taxonomy" id="85682"/>
    <lineage>
        <taxon>Bacteria</taxon>
        <taxon>Bacillati</taxon>
        <taxon>Bacillota</taxon>
        <taxon>Bacilli</taxon>
        <taxon>Bacillales</taxon>
        <taxon>Bacillaceae</taxon>
        <taxon>Anaerobacillus</taxon>
    </lineage>
</organism>
<dbReference type="Gene3D" id="3.30.565.10">
    <property type="entry name" value="Histidine kinase-like ATPase, C-terminal domain"/>
    <property type="match status" value="1"/>
</dbReference>
<feature type="transmembrane region" description="Helical" evidence="8">
    <location>
        <begin position="12"/>
        <end position="35"/>
    </location>
</feature>
<evidence type="ECO:0000256" key="2">
    <source>
        <dbReference type="ARBA" id="ARBA00022475"/>
    </source>
</evidence>
<gene>
    <name evidence="10" type="ORF">BKP35_05560</name>
</gene>
<dbReference type="EMBL" id="MLQQ01000003">
    <property type="protein sequence ID" value="OIJ14899.1"/>
    <property type="molecule type" value="Genomic_DNA"/>
</dbReference>
<keyword evidence="3" id="KW-0597">Phosphoprotein</keyword>
<dbReference type="InterPro" id="IPR036890">
    <property type="entry name" value="HATPase_C_sf"/>
</dbReference>
<evidence type="ECO:0000313" key="10">
    <source>
        <dbReference type="EMBL" id="OIJ14899.1"/>
    </source>
</evidence>
<keyword evidence="7 8" id="KW-0472">Membrane</keyword>
<proteinExistence type="predicted"/>
<reference evidence="10 11" key="1">
    <citation type="submission" date="2016-10" db="EMBL/GenBank/DDBJ databases">
        <title>Draft genome sequences of four alkaliphilic bacteria belonging to the Anaerobacillus genus.</title>
        <authorList>
            <person name="Bassil N.M."/>
            <person name="Lloyd J.R."/>
        </authorList>
    </citation>
    <scope>NUCLEOTIDE SEQUENCE [LARGE SCALE GENOMIC DNA]</scope>
    <source>
        <strain evidence="10 11">DSM 15340</strain>
    </source>
</reference>
<dbReference type="Pfam" id="PF02743">
    <property type="entry name" value="dCache_1"/>
    <property type="match status" value="1"/>
</dbReference>
<keyword evidence="6 8" id="KW-1133">Transmembrane helix</keyword>
<evidence type="ECO:0000256" key="6">
    <source>
        <dbReference type="ARBA" id="ARBA00022989"/>
    </source>
</evidence>
<feature type="domain" description="HAMP" evidence="9">
    <location>
        <begin position="327"/>
        <end position="379"/>
    </location>
</feature>
<dbReference type="CDD" id="cd06225">
    <property type="entry name" value="HAMP"/>
    <property type="match status" value="1"/>
</dbReference>
<dbReference type="PANTHER" id="PTHR34220">
    <property type="entry name" value="SENSOR HISTIDINE KINASE YPDA"/>
    <property type="match status" value="1"/>
</dbReference>
<dbReference type="Gene3D" id="6.10.340.10">
    <property type="match status" value="1"/>
</dbReference>
<dbReference type="RefSeq" id="WP_071312427.1">
    <property type="nucleotide sequence ID" value="NZ_MLQQ01000003.1"/>
</dbReference>
<evidence type="ECO:0000256" key="7">
    <source>
        <dbReference type="ARBA" id="ARBA00023136"/>
    </source>
</evidence>
<dbReference type="GO" id="GO:0000155">
    <property type="term" value="F:phosphorelay sensor kinase activity"/>
    <property type="evidence" value="ECO:0007669"/>
    <property type="project" value="InterPro"/>
</dbReference>
<evidence type="ECO:0000256" key="1">
    <source>
        <dbReference type="ARBA" id="ARBA00004651"/>
    </source>
</evidence>
<protein>
    <recommendedName>
        <fullName evidence="9">HAMP domain-containing protein</fullName>
    </recommendedName>
</protein>
<evidence type="ECO:0000256" key="3">
    <source>
        <dbReference type="ARBA" id="ARBA00022553"/>
    </source>
</evidence>
<dbReference type="OrthoDB" id="9776552at2"/>
<comment type="subcellular location">
    <subcellularLocation>
        <location evidence="1">Cell membrane</location>
        <topology evidence="1">Multi-pass membrane protein</topology>
    </subcellularLocation>
</comment>
<dbReference type="PANTHER" id="PTHR34220:SF7">
    <property type="entry name" value="SENSOR HISTIDINE KINASE YPDA"/>
    <property type="match status" value="1"/>
</dbReference>
<dbReference type="Pfam" id="PF00672">
    <property type="entry name" value="HAMP"/>
    <property type="match status" value="1"/>
</dbReference>
<sequence length="598" mass="67910">MGNNRKTSHFATKVVIVILLVSLIPNVLNSIFYYVSSSSIVKENVRESTLQIARQAADSLSHIFLTGSDMSDLIYSNRMLQDIVKQDLQGNLSYIKYEENNEYMSSYLNSNIYSSSFIRMIYVIRDQGKSWGSGTFSEYKLSQYNLQELDWVEESIKADGEVTWQGLQYDKFSGAGNVNTEFILPISRTMKDFDTLTNIAYIQVYLDGQKILERISQIKLGETGRFFVVDQTGIIMIDGEMDNLHQLVPNEELKDYILTGEEIEFEFISEGKPHYGVKQPLSNGWTLVGVVPIHEITGELNKIQSITIAMSLLFMLLAIIVGYLSANRVTEPIKVLTTQMKQVEKGDFNVKTKVQTTDEIGVMSKQFNTMIERLKDLIQQVKIEQTNKKEAELRAVRHRINPHFLFNTLSTIKWLMNLEQFQRANLALSALTRLLEANMGKKGTFITVNEELDIIEKFIEILQIRYEQTFHLHLDIEPGVNEVKIPQMLLQPIVENAIFHGIVPTGKEGSIYIDGRKIADGIELEVRNDGKVMDQEILAEIEHAKDTHKGFVGIGLLHVFDSVNLYYSADSKVDITSTANGTKVRLTLKSEDRGGEDV</sequence>
<dbReference type="InterPro" id="IPR050640">
    <property type="entry name" value="Bact_2-comp_sensor_kinase"/>
</dbReference>
<evidence type="ECO:0000259" key="9">
    <source>
        <dbReference type="PROSITE" id="PS50885"/>
    </source>
</evidence>
<evidence type="ECO:0000256" key="4">
    <source>
        <dbReference type="ARBA" id="ARBA00022679"/>
    </source>
</evidence>
<comment type="caution">
    <text evidence="10">The sequence shown here is derived from an EMBL/GenBank/DDBJ whole genome shotgun (WGS) entry which is preliminary data.</text>
</comment>
<dbReference type="GO" id="GO:0005886">
    <property type="term" value="C:plasma membrane"/>
    <property type="evidence" value="ECO:0007669"/>
    <property type="project" value="UniProtKB-SubCell"/>
</dbReference>
<dbReference type="SMART" id="SM00304">
    <property type="entry name" value="HAMP"/>
    <property type="match status" value="1"/>
</dbReference>
<dbReference type="InterPro" id="IPR010559">
    <property type="entry name" value="Sig_transdc_His_kin_internal"/>
</dbReference>
<dbReference type="InterPro" id="IPR033479">
    <property type="entry name" value="dCache_1"/>
</dbReference>
<dbReference type="Gene3D" id="3.30.450.20">
    <property type="entry name" value="PAS domain"/>
    <property type="match status" value="1"/>
</dbReference>
<evidence type="ECO:0000256" key="5">
    <source>
        <dbReference type="ARBA" id="ARBA00022692"/>
    </source>
</evidence>
<evidence type="ECO:0000256" key="8">
    <source>
        <dbReference type="SAM" id="Phobius"/>
    </source>
</evidence>
<dbReference type="SUPFAM" id="SSF55874">
    <property type="entry name" value="ATPase domain of HSP90 chaperone/DNA topoisomerase II/histidine kinase"/>
    <property type="match status" value="1"/>
</dbReference>
<keyword evidence="11" id="KW-1185">Reference proteome</keyword>